<keyword evidence="1" id="KW-0472">Membrane</keyword>
<feature type="transmembrane region" description="Helical" evidence="1">
    <location>
        <begin position="71"/>
        <end position="91"/>
    </location>
</feature>
<proteinExistence type="predicted"/>
<organism evidence="3 4">
    <name type="scientific">Exidia glandulosa HHB12029</name>
    <dbReference type="NCBI Taxonomy" id="1314781"/>
    <lineage>
        <taxon>Eukaryota</taxon>
        <taxon>Fungi</taxon>
        <taxon>Dikarya</taxon>
        <taxon>Basidiomycota</taxon>
        <taxon>Agaricomycotina</taxon>
        <taxon>Agaricomycetes</taxon>
        <taxon>Auriculariales</taxon>
        <taxon>Exidiaceae</taxon>
        <taxon>Exidia</taxon>
    </lineage>
</organism>
<evidence type="ECO:0000313" key="3">
    <source>
        <dbReference type="EMBL" id="KZV97776.1"/>
    </source>
</evidence>
<feature type="transmembrane region" description="Helical" evidence="1">
    <location>
        <begin position="48"/>
        <end position="65"/>
    </location>
</feature>
<name>A0A165LFR1_EXIGL</name>
<dbReference type="InterPro" id="IPR045340">
    <property type="entry name" value="DUF6533"/>
</dbReference>
<accession>A0A165LFR1</accession>
<dbReference type="Proteomes" id="UP000077266">
    <property type="component" value="Unassembled WGS sequence"/>
</dbReference>
<feature type="transmembrane region" description="Helical" evidence="1">
    <location>
        <begin position="98"/>
        <end position="119"/>
    </location>
</feature>
<dbReference type="InParanoid" id="A0A165LFR1"/>
<sequence length="255" mass="28881">MTAVEPLVAGTPTPSAYLQVACTAWYTYDWILTLNDEFEYIWRRRWSFSKGLFLLIRVTTVFYAVPETPRHGILILIAAVRRIGGVLVIAYRMNICNVFSWALAIATAVIVFEIDIVLQLRVWVLYRKSRWILYLNGALFLGNLICAVVLFLQLFSKEQFVEVPPWIQGACYDIRPKALGAIWAAPLCYEIHLTVLMVYKVARDHRLNGHLEGPSLASTLVRDSVLYFVLLVGVVGLNIVFWAETKVTPGDSAVK</sequence>
<dbReference type="Pfam" id="PF20151">
    <property type="entry name" value="DUF6533"/>
    <property type="match status" value="1"/>
</dbReference>
<evidence type="ECO:0000259" key="2">
    <source>
        <dbReference type="Pfam" id="PF20151"/>
    </source>
</evidence>
<protein>
    <recommendedName>
        <fullName evidence="2">DUF6533 domain-containing protein</fullName>
    </recommendedName>
</protein>
<keyword evidence="4" id="KW-1185">Reference proteome</keyword>
<dbReference type="EMBL" id="KV425926">
    <property type="protein sequence ID" value="KZV97776.1"/>
    <property type="molecule type" value="Genomic_DNA"/>
</dbReference>
<gene>
    <name evidence="3" type="ORF">EXIGLDRAFT_764133</name>
</gene>
<evidence type="ECO:0000313" key="4">
    <source>
        <dbReference type="Proteomes" id="UP000077266"/>
    </source>
</evidence>
<feature type="domain" description="DUF6533" evidence="2">
    <location>
        <begin position="17"/>
        <end position="61"/>
    </location>
</feature>
<keyword evidence="1" id="KW-0812">Transmembrane</keyword>
<dbReference type="OrthoDB" id="2692685at2759"/>
<feature type="transmembrane region" description="Helical" evidence="1">
    <location>
        <begin position="131"/>
        <end position="152"/>
    </location>
</feature>
<dbReference type="AlphaFoldDB" id="A0A165LFR1"/>
<feature type="transmembrane region" description="Helical" evidence="1">
    <location>
        <begin position="225"/>
        <end position="243"/>
    </location>
</feature>
<reference evidence="3 4" key="1">
    <citation type="journal article" date="2016" name="Mol. Biol. Evol.">
        <title>Comparative Genomics of Early-Diverging Mushroom-Forming Fungi Provides Insights into the Origins of Lignocellulose Decay Capabilities.</title>
        <authorList>
            <person name="Nagy L.G."/>
            <person name="Riley R."/>
            <person name="Tritt A."/>
            <person name="Adam C."/>
            <person name="Daum C."/>
            <person name="Floudas D."/>
            <person name="Sun H."/>
            <person name="Yadav J.S."/>
            <person name="Pangilinan J."/>
            <person name="Larsson K.H."/>
            <person name="Matsuura K."/>
            <person name="Barry K."/>
            <person name="Labutti K."/>
            <person name="Kuo R."/>
            <person name="Ohm R.A."/>
            <person name="Bhattacharya S.S."/>
            <person name="Shirouzu T."/>
            <person name="Yoshinaga Y."/>
            <person name="Martin F.M."/>
            <person name="Grigoriev I.V."/>
            <person name="Hibbett D.S."/>
        </authorList>
    </citation>
    <scope>NUCLEOTIDE SEQUENCE [LARGE SCALE GENOMIC DNA]</scope>
    <source>
        <strain evidence="3 4">HHB12029</strain>
    </source>
</reference>
<evidence type="ECO:0000256" key="1">
    <source>
        <dbReference type="SAM" id="Phobius"/>
    </source>
</evidence>
<keyword evidence="1" id="KW-1133">Transmembrane helix</keyword>